<evidence type="ECO:0000256" key="1">
    <source>
        <dbReference type="ARBA" id="ARBA00022729"/>
    </source>
</evidence>
<name>A0ABV8RW42_9BURK</name>
<dbReference type="EMBL" id="JBHSDY010000003">
    <property type="protein sequence ID" value="MFC4297606.1"/>
    <property type="molecule type" value="Genomic_DNA"/>
</dbReference>
<evidence type="ECO:0000256" key="2">
    <source>
        <dbReference type="SAM" id="MobiDB-lite"/>
    </source>
</evidence>
<protein>
    <submittedName>
        <fullName evidence="5">BON domain-containing protein</fullName>
    </submittedName>
</protein>
<sequence>MPVFARPLARLLIGLTCLASLSGCGLFLVGGAAAGSAAVATDRRTAGEQVDDQTIELRVSSEMNKAFGDKARVLGTSYAGRLLLVGDVPTDADRQQAETIAKGITKVRSVDNYIRVGDITPLSVRTNDTWLTSKVKSQLVATENVPFRTIKVTTERGIVYLMGKVTADEGQRAATTVAGISGVNKVVKLFTIVARETLLVEPGQQGTAAPVTDDSSSSGASTPSPAGDDGGAQTMPIK</sequence>
<dbReference type="PANTHER" id="PTHR34606:SF4">
    <property type="entry name" value="OUTER MEMBRANE LIPOPROTEIN DOLP"/>
    <property type="match status" value="1"/>
</dbReference>
<dbReference type="Gene3D" id="3.40.1520.20">
    <property type="match status" value="1"/>
</dbReference>
<feature type="domain" description="BON" evidence="4">
    <location>
        <begin position="51"/>
        <end position="118"/>
    </location>
</feature>
<feature type="domain" description="BON" evidence="4">
    <location>
        <begin position="127"/>
        <end position="194"/>
    </location>
</feature>
<evidence type="ECO:0000259" key="4">
    <source>
        <dbReference type="PROSITE" id="PS50914"/>
    </source>
</evidence>
<dbReference type="InterPro" id="IPR014004">
    <property type="entry name" value="Transpt-assoc_nodulatn_dom_bac"/>
</dbReference>
<dbReference type="Proteomes" id="UP001595756">
    <property type="component" value="Unassembled WGS sequence"/>
</dbReference>
<dbReference type="SMART" id="SM00749">
    <property type="entry name" value="BON"/>
    <property type="match status" value="1"/>
</dbReference>
<keyword evidence="1 3" id="KW-0732">Signal</keyword>
<accession>A0ABV8RW42</accession>
<keyword evidence="6" id="KW-1185">Reference proteome</keyword>
<evidence type="ECO:0000313" key="6">
    <source>
        <dbReference type="Proteomes" id="UP001595756"/>
    </source>
</evidence>
<dbReference type="Pfam" id="PF04972">
    <property type="entry name" value="BON"/>
    <property type="match status" value="2"/>
</dbReference>
<dbReference type="PANTHER" id="PTHR34606">
    <property type="entry name" value="BON DOMAIN-CONTAINING PROTEIN"/>
    <property type="match status" value="1"/>
</dbReference>
<feature type="compositionally biased region" description="Low complexity" evidence="2">
    <location>
        <begin position="212"/>
        <end position="227"/>
    </location>
</feature>
<comment type="caution">
    <text evidence="5">The sequence shown here is derived from an EMBL/GenBank/DDBJ whole genome shotgun (WGS) entry which is preliminary data.</text>
</comment>
<feature type="chain" id="PRO_5046752531" evidence="3">
    <location>
        <begin position="35"/>
        <end position="238"/>
    </location>
</feature>
<feature type="signal peptide" evidence="3">
    <location>
        <begin position="1"/>
        <end position="34"/>
    </location>
</feature>
<dbReference type="RefSeq" id="WP_376812161.1">
    <property type="nucleotide sequence ID" value="NZ_JBHSDY010000003.1"/>
</dbReference>
<organism evidence="5 6">
    <name type="scientific">Castellaniella hirudinis</name>
    <dbReference type="NCBI Taxonomy" id="1144617"/>
    <lineage>
        <taxon>Bacteria</taxon>
        <taxon>Pseudomonadati</taxon>
        <taxon>Pseudomonadota</taxon>
        <taxon>Betaproteobacteria</taxon>
        <taxon>Burkholderiales</taxon>
        <taxon>Alcaligenaceae</taxon>
        <taxon>Castellaniella</taxon>
    </lineage>
</organism>
<dbReference type="InterPro" id="IPR007055">
    <property type="entry name" value="BON_dom"/>
</dbReference>
<dbReference type="InterPro" id="IPR051686">
    <property type="entry name" value="Lipoprotein_DolP"/>
</dbReference>
<proteinExistence type="predicted"/>
<dbReference type="PROSITE" id="PS50914">
    <property type="entry name" value="BON"/>
    <property type="match status" value="2"/>
</dbReference>
<evidence type="ECO:0000256" key="3">
    <source>
        <dbReference type="SAM" id="SignalP"/>
    </source>
</evidence>
<gene>
    <name evidence="5" type="ORF">ACFO0J_06085</name>
</gene>
<evidence type="ECO:0000313" key="5">
    <source>
        <dbReference type="EMBL" id="MFC4297606.1"/>
    </source>
</evidence>
<dbReference type="PROSITE" id="PS51257">
    <property type="entry name" value="PROKAR_LIPOPROTEIN"/>
    <property type="match status" value="1"/>
</dbReference>
<reference evidence="6" key="1">
    <citation type="journal article" date="2019" name="Int. J. Syst. Evol. Microbiol.">
        <title>The Global Catalogue of Microorganisms (GCM) 10K type strain sequencing project: providing services to taxonomists for standard genome sequencing and annotation.</title>
        <authorList>
            <consortium name="The Broad Institute Genomics Platform"/>
            <consortium name="The Broad Institute Genome Sequencing Center for Infectious Disease"/>
            <person name="Wu L."/>
            <person name="Ma J."/>
        </authorList>
    </citation>
    <scope>NUCLEOTIDE SEQUENCE [LARGE SCALE GENOMIC DNA]</scope>
    <source>
        <strain evidence="6">CGMCC 1.19029</strain>
    </source>
</reference>
<feature type="region of interest" description="Disordered" evidence="2">
    <location>
        <begin position="203"/>
        <end position="238"/>
    </location>
</feature>